<evidence type="ECO:0000259" key="3">
    <source>
        <dbReference type="PROSITE" id="PS50006"/>
    </source>
</evidence>
<protein>
    <recommendedName>
        <fullName evidence="1">diguanylate cyclase</fullName>
        <ecNumber evidence="1">2.7.7.65</ecNumber>
    </recommendedName>
</protein>
<dbReference type="PANTHER" id="PTHR45138">
    <property type="entry name" value="REGULATORY COMPONENTS OF SENSORY TRANSDUCTION SYSTEM"/>
    <property type="match status" value="1"/>
</dbReference>
<reference evidence="5 6" key="1">
    <citation type="submission" date="2013-05" db="EMBL/GenBank/DDBJ databases">
        <title>Genome assembly of Chondromyces apiculatus DSM 436.</title>
        <authorList>
            <person name="Sharma G."/>
            <person name="Khatri I."/>
            <person name="Kaur C."/>
            <person name="Mayilraj S."/>
            <person name="Subramanian S."/>
        </authorList>
    </citation>
    <scope>NUCLEOTIDE SEQUENCE [LARGE SCALE GENOMIC DNA]</scope>
    <source>
        <strain evidence="5 6">DSM 436</strain>
    </source>
</reference>
<dbReference type="SMART" id="SM00267">
    <property type="entry name" value="GGDEF"/>
    <property type="match status" value="1"/>
</dbReference>
<name>A0A017SXA9_9BACT</name>
<dbReference type="GO" id="GO:0005886">
    <property type="term" value="C:plasma membrane"/>
    <property type="evidence" value="ECO:0007669"/>
    <property type="project" value="TreeGrafter"/>
</dbReference>
<dbReference type="InterPro" id="IPR029787">
    <property type="entry name" value="Nucleotide_cyclase"/>
</dbReference>
<dbReference type="InterPro" id="IPR043128">
    <property type="entry name" value="Rev_trsase/Diguanyl_cyclase"/>
</dbReference>
<dbReference type="Pfam" id="PF00990">
    <property type="entry name" value="GGDEF"/>
    <property type="match status" value="1"/>
</dbReference>
<dbReference type="eggNOG" id="COG1716">
    <property type="taxonomic scope" value="Bacteria"/>
</dbReference>
<dbReference type="SMART" id="SM00240">
    <property type="entry name" value="FHA"/>
    <property type="match status" value="1"/>
</dbReference>
<proteinExistence type="predicted"/>
<dbReference type="EMBL" id="ASRX01000077">
    <property type="protein sequence ID" value="EYF01563.1"/>
    <property type="molecule type" value="Genomic_DNA"/>
</dbReference>
<dbReference type="InterPro" id="IPR008984">
    <property type="entry name" value="SMAD_FHA_dom_sf"/>
</dbReference>
<dbReference type="GO" id="GO:1902201">
    <property type="term" value="P:negative regulation of bacterial-type flagellum-dependent cell motility"/>
    <property type="evidence" value="ECO:0007669"/>
    <property type="project" value="TreeGrafter"/>
</dbReference>
<dbReference type="Gene3D" id="3.30.70.270">
    <property type="match status" value="1"/>
</dbReference>
<dbReference type="Gene3D" id="2.60.200.20">
    <property type="match status" value="1"/>
</dbReference>
<dbReference type="PANTHER" id="PTHR45138:SF9">
    <property type="entry name" value="DIGUANYLATE CYCLASE DGCM-RELATED"/>
    <property type="match status" value="1"/>
</dbReference>
<comment type="caution">
    <text evidence="5">The sequence shown here is derived from an EMBL/GenBank/DDBJ whole genome shotgun (WGS) entry which is preliminary data.</text>
</comment>
<evidence type="ECO:0000313" key="5">
    <source>
        <dbReference type="EMBL" id="EYF01563.1"/>
    </source>
</evidence>
<feature type="domain" description="GGDEF" evidence="4">
    <location>
        <begin position="192"/>
        <end position="326"/>
    </location>
</feature>
<dbReference type="CDD" id="cd01949">
    <property type="entry name" value="GGDEF"/>
    <property type="match status" value="1"/>
</dbReference>
<dbReference type="EC" id="2.7.7.65" evidence="1"/>
<comment type="catalytic activity">
    <reaction evidence="2">
        <text>2 GTP = 3',3'-c-di-GMP + 2 diphosphate</text>
        <dbReference type="Rhea" id="RHEA:24898"/>
        <dbReference type="ChEBI" id="CHEBI:33019"/>
        <dbReference type="ChEBI" id="CHEBI:37565"/>
        <dbReference type="ChEBI" id="CHEBI:58805"/>
        <dbReference type="EC" id="2.7.7.65"/>
    </reaction>
</comment>
<dbReference type="eggNOG" id="COG3706">
    <property type="taxonomic scope" value="Bacteria"/>
</dbReference>
<dbReference type="SUPFAM" id="SSF49879">
    <property type="entry name" value="SMAD/FHA domain"/>
    <property type="match status" value="1"/>
</dbReference>
<evidence type="ECO:0000256" key="1">
    <source>
        <dbReference type="ARBA" id="ARBA00012528"/>
    </source>
</evidence>
<organism evidence="5 6">
    <name type="scientific">Chondromyces apiculatus DSM 436</name>
    <dbReference type="NCBI Taxonomy" id="1192034"/>
    <lineage>
        <taxon>Bacteria</taxon>
        <taxon>Pseudomonadati</taxon>
        <taxon>Myxococcota</taxon>
        <taxon>Polyangia</taxon>
        <taxon>Polyangiales</taxon>
        <taxon>Polyangiaceae</taxon>
        <taxon>Chondromyces</taxon>
    </lineage>
</organism>
<evidence type="ECO:0000259" key="4">
    <source>
        <dbReference type="PROSITE" id="PS50887"/>
    </source>
</evidence>
<dbReference type="NCBIfam" id="TIGR00254">
    <property type="entry name" value="GGDEF"/>
    <property type="match status" value="1"/>
</dbReference>
<dbReference type="PROSITE" id="PS50006">
    <property type="entry name" value="FHA_DOMAIN"/>
    <property type="match status" value="1"/>
</dbReference>
<dbReference type="CDD" id="cd00060">
    <property type="entry name" value="FHA"/>
    <property type="match status" value="1"/>
</dbReference>
<dbReference type="InterPro" id="IPR050469">
    <property type="entry name" value="Diguanylate_Cyclase"/>
</dbReference>
<evidence type="ECO:0000313" key="6">
    <source>
        <dbReference type="Proteomes" id="UP000019678"/>
    </source>
</evidence>
<gene>
    <name evidence="5" type="ORF">CAP_8003</name>
</gene>
<dbReference type="InterPro" id="IPR000253">
    <property type="entry name" value="FHA_dom"/>
</dbReference>
<dbReference type="Pfam" id="PF00498">
    <property type="entry name" value="FHA"/>
    <property type="match status" value="1"/>
</dbReference>
<dbReference type="FunFam" id="3.30.70.270:FF:000001">
    <property type="entry name" value="Diguanylate cyclase domain protein"/>
    <property type="match status" value="1"/>
</dbReference>
<evidence type="ECO:0000256" key="2">
    <source>
        <dbReference type="ARBA" id="ARBA00034247"/>
    </source>
</evidence>
<feature type="domain" description="FHA" evidence="3">
    <location>
        <begin position="73"/>
        <end position="123"/>
    </location>
</feature>
<dbReference type="GO" id="GO:0052621">
    <property type="term" value="F:diguanylate cyclase activity"/>
    <property type="evidence" value="ECO:0007669"/>
    <property type="project" value="UniProtKB-EC"/>
</dbReference>
<dbReference type="PROSITE" id="PS50887">
    <property type="entry name" value="GGDEF"/>
    <property type="match status" value="1"/>
</dbReference>
<dbReference type="STRING" id="1192034.CAP_8003"/>
<dbReference type="Proteomes" id="UP000019678">
    <property type="component" value="Unassembled WGS sequence"/>
</dbReference>
<dbReference type="AlphaFoldDB" id="A0A017SXA9"/>
<dbReference type="SUPFAM" id="SSF55073">
    <property type="entry name" value="Nucleotide cyclase"/>
    <property type="match status" value="1"/>
</dbReference>
<dbReference type="GO" id="GO:0043709">
    <property type="term" value="P:cell adhesion involved in single-species biofilm formation"/>
    <property type="evidence" value="ECO:0007669"/>
    <property type="project" value="TreeGrafter"/>
</dbReference>
<keyword evidence="6" id="KW-1185">Reference proteome</keyword>
<accession>A0A017SXA9</accession>
<dbReference type="InterPro" id="IPR000160">
    <property type="entry name" value="GGDEF_dom"/>
</dbReference>
<sequence>MALERLDRMNDDRERGRMSRRLFEDDSEATRVANLGEMQEQIATRSRRDRPCLLILAGSNVGERYRIDDGQEIIIGRTSGVTIRLNDDGVSRRHARLFCANEHEVVIEDLQSSNGTLVNNQPITQVLLRDGDKIRIGATTVLMFTYHDQVEELFQESMYDRSIRDELTKAFNRRFFLERLESEIAYARRHSTPLAILLFDIDHFKRINDTFGHPTGDVVLARISKLAGGTVRTEDVFARYGGEEFIVLCRGVPLESAGILAERIRMIIEASAFEHEGQRIPVTISVGVSAFPTTPAETGLELIGAADEALYEAKRTGRNRVLLKQGSAAQEH</sequence>